<dbReference type="InterPro" id="IPR050640">
    <property type="entry name" value="Bact_2-comp_sensor_kinase"/>
</dbReference>
<dbReference type="SUPFAM" id="SSF158472">
    <property type="entry name" value="HAMP domain-like"/>
    <property type="match status" value="1"/>
</dbReference>
<dbReference type="EMBL" id="LN831776">
    <property type="protein sequence ID" value="CQR53570.1"/>
    <property type="molecule type" value="Genomic_DNA"/>
</dbReference>
<dbReference type="PATRIC" id="fig|1073571.4.peg.1507"/>
<keyword evidence="6" id="KW-0808">Transferase</keyword>
<evidence type="ECO:0000256" key="2">
    <source>
        <dbReference type="ARBA" id="ARBA00004651"/>
    </source>
</evidence>
<dbReference type="Gene3D" id="6.10.340.10">
    <property type="match status" value="1"/>
</dbReference>
<evidence type="ECO:0000256" key="13">
    <source>
        <dbReference type="SAM" id="Phobius"/>
    </source>
</evidence>
<evidence type="ECO:0000256" key="11">
    <source>
        <dbReference type="ARBA" id="ARBA00023136"/>
    </source>
</evidence>
<evidence type="ECO:0000313" key="16">
    <source>
        <dbReference type="EMBL" id="CQR53570.1"/>
    </source>
</evidence>
<dbReference type="Pfam" id="PF02518">
    <property type="entry name" value="HATPase_c"/>
    <property type="match status" value="1"/>
</dbReference>
<evidence type="ECO:0000256" key="9">
    <source>
        <dbReference type="ARBA" id="ARBA00022840"/>
    </source>
</evidence>
<keyword evidence="9" id="KW-0067">ATP-binding</keyword>
<feature type="domain" description="HAMP" evidence="15">
    <location>
        <begin position="298"/>
        <end position="350"/>
    </location>
</feature>
<dbReference type="InterPro" id="IPR004358">
    <property type="entry name" value="Sig_transdc_His_kin-like_C"/>
</dbReference>
<dbReference type="Gene3D" id="3.30.565.10">
    <property type="entry name" value="Histidine kinase-like ATPase, C-terminal domain"/>
    <property type="match status" value="1"/>
</dbReference>
<dbReference type="PROSITE" id="PS50885">
    <property type="entry name" value="HAMP"/>
    <property type="match status" value="1"/>
</dbReference>
<evidence type="ECO:0000256" key="5">
    <source>
        <dbReference type="ARBA" id="ARBA00022553"/>
    </source>
</evidence>
<dbReference type="RefSeq" id="WP_167345590.1">
    <property type="nucleotide sequence ID" value="NZ_AGBD01000611.1"/>
</dbReference>
<dbReference type="CDD" id="cd06225">
    <property type="entry name" value="HAMP"/>
    <property type="match status" value="1"/>
</dbReference>
<comment type="subcellular location">
    <subcellularLocation>
        <location evidence="2">Cell membrane</location>
        <topology evidence="2">Multi-pass membrane protein</topology>
    </subcellularLocation>
</comment>
<keyword evidence="5" id="KW-0597">Phosphoprotein</keyword>
<reference evidence="17" key="1">
    <citation type="submission" date="2015-03" db="EMBL/GenBank/DDBJ databases">
        <authorList>
            <person name="Wibberg D."/>
        </authorList>
    </citation>
    <scope>NUCLEOTIDE SEQUENCE [LARGE SCALE GENOMIC DNA]</scope>
</reference>
<dbReference type="InterPro" id="IPR003660">
    <property type="entry name" value="HAMP_dom"/>
</dbReference>
<dbReference type="PROSITE" id="PS50109">
    <property type="entry name" value="HIS_KIN"/>
    <property type="match status" value="1"/>
</dbReference>
<evidence type="ECO:0000256" key="8">
    <source>
        <dbReference type="ARBA" id="ARBA00022777"/>
    </source>
</evidence>
<sequence>MEWLRLFSFHRKLQLSFLILILFPFIAVTIWSYSSVKQNVSDKLARSNEETLTVIANQIGKTIDTISFASVYFSQLNNPDILESFRHLKDAESFADFETYVHYSRLNSMADILSMQSMDADLKMMIVNKQNRIIIGDSYAAIFSGLSERFVRESRKLDDKETTSLQWFPSGEEGAAPDYYYASRFIIDPSNHEKLATLFIGIPKSYFHNLLDTGNPDIIFSLADRSGEIIAVKGRSETSASGGMLVSKVSIPKTGWLLSEEMPRKLIDSQINREFFVTLSVVGLFFLAFLILSMLWAGHINKPISLLRSSVKQYVGGKRDVRIPVKGKDEVAVLSAAFNQMLDDINGLLHQVESEQEEKRLLELQALAAQIRPHFLLNTLNSIKVSLLLVGDEPHGTMIDALMRLLRAYVHVDEPLKLAEECKVLGSYVQVMQIRNRLNIEFNYELGEGTELIELPRLLLQPIVENAIYHGFSSRPENPVIELRTALHYQKLEITISDNGKGMPEEAIVRLNRRLLGAEDETPRQQDKGVGLINTARRLQVLFGYQARLTAASREGGGMSFTLYIPMVSGKEAIINDDCNANR</sequence>
<dbReference type="EC" id="2.7.13.3" evidence="3"/>
<comment type="catalytic activity">
    <reaction evidence="1">
        <text>ATP + protein L-histidine = ADP + protein N-phospho-L-histidine.</text>
        <dbReference type="EC" id="2.7.13.3"/>
    </reaction>
</comment>
<proteinExistence type="predicted"/>
<feature type="transmembrane region" description="Helical" evidence="13">
    <location>
        <begin position="275"/>
        <end position="298"/>
    </location>
</feature>
<feature type="coiled-coil region" evidence="12">
    <location>
        <begin position="345"/>
        <end position="372"/>
    </location>
</feature>
<evidence type="ECO:0000256" key="7">
    <source>
        <dbReference type="ARBA" id="ARBA00022741"/>
    </source>
</evidence>
<dbReference type="InterPro" id="IPR010916">
    <property type="entry name" value="TonB_box_CS"/>
</dbReference>
<dbReference type="SMART" id="SM00304">
    <property type="entry name" value="HAMP"/>
    <property type="match status" value="1"/>
</dbReference>
<evidence type="ECO:0000259" key="15">
    <source>
        <dbReference type="PROSITE" id="PS50885"/>
    </source>
</evidence>
<dbReference type="PROSITE" id="PS00430">
    <property type="entry name" value="TONB_DEPENDENT_REC_1"/>
    <property type="match status" value="1"/>
</dbReference>
<dbReference type="InterPro" id="IPR010559">
    <property type="entry name" value="Sig_transdc_His_kin_internal"/>
</dbReference>
<dbReference type="InterPro" id="IPR005467">
    <property type="entry name" value="His_kinase_dom"/>
</dbReference>
<evidence type="ECO:0000256" key="3">
    <source>
        <dbReference type="ARBA" id="ARBA00012438"/>
    </source>
</evidence>
<evidence type="ECO:0000256" key="4">
    <source>
        <dbReference type="ARBA" id="ARBA00022475"/>
    </source>
</evidence>
<dbReference type="GO" id="GO:0005524">
    <property type="term" value="F:ATP binding"/>
    <property type="evidence" value="ECO:0007669"/>
    <property type="project" value="UniProtKB-KW"/>
</dbReference>
<keyword evidence="13" id="KW-0812">Transmembrane</keyword>
<keyword evidence="12" id="KW-0175">Coiled coil</keyword>
<keyword evidence="8" id="KW-0418">Kinase</keyword>
<dbReference type="InterPro" id="IPR036890">
    <property type="entry name" value="HATPase_C_sf"/>
</dbReference>
<protein>
    <recommendedName>
        <fullName evidence="3">histidine kinase</fullName>
        <ecNumber evidence="3">2.7.13.3</ecNumber>
    </recommendedName>
</protein>
<dbReference type="GO" id="GO:0000155">
    <property type="term" value="F:phosphorelay sensor kinase activity"/>
    <property type="evidence" value="ECO:0007669"/>
    <property type="project" value="InterPro"/>
</dbReference>
<name>A0A0E4CV76_9BACL</name>
<keyword evidence="13" id="KW-1133">Transmembrane helix</keyword>
<evidence type="ECO:0000256" key="1">
    <source>
        <dbReference type="ARBA" id="ARBA00000085"/>
    </source>
</evidence>
<keyword evidence="4" id="KW-1003">Cell membrane</keyword>
<feature type="domain" description="Histidine kinase" evidence="14">
    <location>
        <begin position="439"/>
        <end position="569"/>
    </location>
</feature>
<evidence type="ECO:0000313" key="17">
    <source>
        <dbReference type="Proteomes" id="UP000033163"/>
    </source>
</evidence>
<dbReference type="InterPro" id="IPR003594">
    <property type="entry name" value="HATPase_dom"/>
</dbReference>
<feature type="transmembrane region" description="Helical" evidence="13">
    <location>
        <begin position="12"/>
        <end position="33"/>
    </location>
</feature>
<keyword evidence="10" id="KW-0902">Two-component regulatory system</keyword>
<dbReference type="PANTHER" id="PTHR34220:SF7">
    <property type="entry name" value="SENSOR HISTIDINE KINASE YPDA"/>
    <property type="match status" value="1"/>
</dbReference>
<gene>
    <name evidence="16" type="ORF">PRIO_1442</name>
</gene>
<dbReference type="KEGG" id="pri:PRIO_1442"/>
<evidence type="ECO:0000256" key="6">
    <source>
        <dbReference type="ARBA" id="ARBA00022679"/>
    </source>
</evidence>
<keyword evidence="11 13" id="KW-0472">Membrane</keyword>
<dbReference type="AlphaFoldDB" id="A0A0E4CV76"/>
<keyword evidence="7" id="KW-0547">Nucleotide-binding</keyword>
<dbReference type="PANTHER" id="PTHR34220">
    <property type="entry name" value="SENSOR HISTIDINE KINASE YPDA"/>
    <property type="match status" value="1"/>
</dbReference>
<evidence type="ECO:0000256" key="10">
    <source>
        <dbReference type="ARBA" id="ARBA00023012"/>
    </source>
</evidence>
<accession>A0A0E4CV76</accession>
<dbReference type="HOGENOM" id="CLU_020473_6_1_9"/>
<evidence type="ECO:0000256" key="12">
    <source>
        <dbReference type="SAM" id="Coils"/>
    </source>
</evidence>
<dbReference type="Pfam" id="PF06580">
    <property type="entry name" value="His_kinase"/>
    <property type="match status" value="1"/>
</dbReference>
<dbReference type="Proteomes" id="UP000033163">
    <property type="component" value="Chromosome I"/>
</dbReference>
<organism evidence="16 17">
    <name type="scientific">Paenibacillus riograndensis SBR5</name>
    <dbReference type="NCBI Taxonomy" id="1073571"/>
    <lineage>
        <taxon>Bacteria</taxon>
        <taxon>Bacillati</taxon>
        <taxon>Bacillota</taxon>
        <taxon>Bacilli</taxon>
        <taxon>Bacillales</taxon>
        <taxon>Paenibacillaceae</taxon>
        <taxon>Paenibacillus</taxon>
        <taxon>Paenibacillus sonchi group</taxon>
    </lineage>
</organism>
<dbReference type="PRINTS" id="PR00344">
    <property type="entry name" value="BCTRLSENSOR"/>
</dbReference>
<dbReference type="SMART" id="SM00387">
    <property type="entry name" value="HATPase_c"/>
    <property type="match status" value="1"/>
</dbReference>
<dbReference type="GO" id="GO:0005886">
    <property type="term" value="C:plasma membrane"/>
    <property type="evidence" value="ECO:0007669"/>
    <property type="project" value="UniProtKB-SubCell"/>
</dbReference>
<dbReference type="Pfam" id="PF00672">
    <property type="entry name" value="HAMP"/>
    <property type="match status" value="1"/>
</dbReference>
<dbReference type="SUPFAM" id="SSF55874">
    <property type="entry name" value="ATPase domain of HSP90 chaperone/DNA topoisomerase II/histidine kinase"/>
    <property type="match status" value="1"/>
</dbReference>
<evidence type="ECO:0000259" key="14">
    <source>
        <dbReference type="PROSITE" id="PS50109"/>
    </source>
</evidence>